<dbReference type="EMBL" id="MFGW01000184">
    <property type="protein sequence ID" value="OGF62159.1"/>
    <property type="molecule type" value="Genomic_DNA"/>
</dbReference>
<sequence>MKVKVNIFGFLLIALLMIFEAIPIAAQDADIIAPSSPQQNLLPENNLPEVNPQWGTTYNKISINGLTCTPLTSTVTTSWSTIGGFTRYCTAGTPCAFICPVNFPTGVLVSLLELNGCDTSAAGQITATFYSNYVSGGLTNLGSTASGISNTDGCSAWSSSLTPVTIDNDSFSYFVEVVLDNDDTTTTFGAIRFIYQLQVSPVPYIAHFDDVPFSHIFWQYVEALTYAGITSGCQANPPLYCPDAPVTRGQMAKFLAVALGLNWQF</sequence>
<proteinExistence type="predicted"/>
<evidence type="ECO:0000259" key="1">
    <source>
        <dbReference type="PROSITE" id="PS51272"/>
    </source>
</evidence>
<dbReference type="Pfam" id="PF00395">
    <property type="entry name" value="SLH"/>
    <property type="match status" value="1"/>
</dbReference>
<protein>
    <recommendedName>
        <fullName evidence="1">SLH domain-containing protein</fullName>
    </recommendedName>
</protein>
<dbReference type="InterPro" id="IPR001119">
    <property type="entry name" value="SLH_dom"/>
</dbReference>
<dbReference type="AlphaFoldDB" id="A0A1F5VFD1"/>
<dbReference type="STRING" id="1817863.A2Y62_20195"/>
<gene>
    <name evidence="2" type="ORF">A2Y62_20195</name>
</gene>
<evidence type="ECO:0000313" key="3">
    <source>
        <dbReference type="Proteomes" id="UP000178943"/>
    </source>
</evidence>
<reference evidence="2 3" key="1">
    <citation type="journal article" date="2016" name="Nat. Commun.">
        <title>Thousands of microbial genomes shed light on interconnected biogeochemical processes in an aquifer system.</title>
        <authorList>
            <person name="Anantharaman K."/>
            <person name="Brown C.T."/>
            <person name="Hug L.A."/>
            <person name="Sharon I."/>
            <person name="Castelle C.J."/>
            <person name="Probst A.J."/>
            <person name="Thomas B.C."/>
            <person name="Singh A."/>
            <person name="Wilkins M.J."/>
            <person name="Karaoz U."/>
            <person name="Brodie E.L."/>
            <person name="Williams K.H."/>
            <person name="Hubbard S.S."/>
            <person name="Banfield J.F."/>
        </authorList>
    </citation>
    <scope>NUCLEOTIDE SEQUENCE [LARGE SCALE GENOMIC DNA]</scope>
</reference>
<name>A0A1F5VFD1_9BACT</name>
<feature type="domain" description="SLH" evidence="1">
    <location>
        <begin position="204"/>
        <end position="265"/>
    </location>
</feature>
<comment type="caution">
    <text evidence="2">The sequence shown here is derived from an EMBL/GenBank/DDBJ whole genome shotgun (WGS) entry which is preliminary data.</text>
</comment>
<dbReference type="Proteomes" id="UP000178943">
    <property type="component" value="Unassembled WGS sequence"/>
</dbReference>
<accession>A0A1F5VFD1</accession>
<dbReference type="PROSITE" id="PS51272">
    <property type="entry name" value="SLH"/>
    <property type="match status" value="1"/>
</dbReference>
<evidence type="ECO:0000313" key="2">
    <source>
        <dbReference type="EMBL" id="OGF62159.1"/>
    </source>
</evidence>
<organism evidence="2 3">
    <name type="scientific">Candidatus Fischerbacteria bacterium RBG_13_37_8</name>
    <dbReference type="NCBI Taxonomy" id="1817863"/>
    <lineage>
        <taxon>Bacteria</taxon>
        <taxon>Candidatus Fischeribacteriota</taxon>
    </lineage>
</organism>